<organism evidence="2 3">
    <name type="scientific">Herrania umbratica</name>
    <dbReference type="NCBI Taxonomy" id="108875"/>
    <lineage>
        <taxon>Eukaryota</taxon>
        <taxon>Viridiplantae</taxon>
        <taxon>Streptophyta</taxon>
        <taxon>Embryophyta</taxon>
        <taxon>Tracheophyta</taxon>
        <taxon>Spermatophyta</taxon>
        <taxon>Magnoliopsida</taxon>
        <taxon>eudicotyledons</taxon>
        <taxon>Gunneridae</taxon>
        <taxon>Pentapetalae</taxon>
        <taxon>rosids</taxon>
        <taxon>malvids</taxon>
        <taxon>Malvales</taxon>
        <taxon>Malvaceae</taxon>
        <taxon>Byttnerioideae</taxon>
        <taxon>Herrania</taxon>
    </lineage>
</organism>
<evidence type="ECO:0000313" key="3">
    <source>
        <dbReference type="RefSeq" id="XP_021279268.1"/>
    </source>
</evidence>
<dbReference type="OrthoDB" id="838300at2759"/>
<feature type="region of interest" description="Disordered" evidence="1">
    <location>
        <begin position="1"/>
        <end position="38"/>
    </location>
</feature>
<dbReference type="RefSeq" id="XP_021279268.1">
    <property type="nucleotide sequence ID" value="XM_021423593.1"/>
</dbReference>
<accession>A0A6J0ZX45</accession>
<dbReference type="Proteomes" id="UP000504621">
    <property type="component" value="Unplaced"/>
</dbReference>
<reference evidence="3" key="1">
    <citation type="submission" date="2025-08" db="UniProtKB">
        <authorList>
            <consortium name="RefSeq"/>
        </authorList>
    </citation>
    <scope>IDENTIFICATION</scope>
    <source>
        <tissue evidence="3">Leaf</tissue>
    </source>
</reference>
<feature type="compositionally biased region" description="Basic and acidic residues" evidence="1">
    <location>
        <begin position="1"/>
        <end position="33"/>
    </location>
</feature>
<evidence type="ECO:0000256" key="1">
    <source>
        <dbReference type="SAM" id="MobiDB-lite"/>
    </source>
</evidence>
<proteinExistence type="predicted"/>
<evidence type="ECO:0000313" key="2">
    <source>
        <dbReference type="Proteomes" id="UP000504621"/>
    </source>
</evidence>
<sequence length="103" mass="11694">MELTREKEEHAIPEKEIEPRIISKQEDVEDKNGTKRTRTISCPTNCEYLIPPDNEGFDGHKIPEGMGLEDTAAELKEKPRGEGKGRKVINLEMPTGLLRTECF</sequence>
<dbReference type="GeneID" id="110412937"/>
<gene>
    <name evidence="3" type="primary">LOC110412937</name>
</gene>
<keyword evidence="2" id="KW-1185">Reference proteome</keyword>
<name>A0A6J0ZX45_9ROSI</name>
<dbReference type="AlphaFoldDB" id="A0A6J0ZX45"/>
<protein>
    <submittedName>
        <fullName evidence="3">Uncharacterized protein LOC110412937</fullName>
    </submittedName>
</protein>